<evidence type="ECO:0000256" key="1">
    <source>
        <dbReference type="ARBA" id="ARBA00000085"/>
    </source>
</evidence>
<proteinExistence type="predicted"/>
<dbReference type="Gene3D" id="1.10.287.130">
    <property type="match status" value="1"/>
</dbReference>
<keyword evidence="8" id="KW-0547">Nucleotide-binding</keyword>
<dbReference type="PROSITE" id="PS50109">
    <property type="entry name" value="HIS_KIN"/>
    <property type="match status" value="1"/>
</dbReference>
<evidence type="ECO:0000256" key="8">
    <source>
        <dbReference type="ARBA" id="ARBA00022741"/>
    </source>
</evidence>
<dbReference type="CDD" id="cd00075">
    <property type="entry name" value="HATPase"/>
    <property type="match status" value="1"/>
</dbReference>
<feature type="transmembrane region" description="Helical" evidence="14">
    <location>
        <begin position="108"/>
        <end position="131"/>
    </location>
</feature>
<dbReference type="EC" id="2.7.13.3" evidence="3"/>
<evidence type="ECO:0000256" key="13">
    <source>
        <dbReference type="ARBA" id="ARBA00023136"/>
    </source>
</evidence>
<dbReference type="Pfam" id="PF02518">
    <property type="entry name" value="HATPase_c"/>
    <property type="match status" value="1"/>
</dbReference>
<keyword evidence="9" id="KW-0418">Kinase</keyword>
<dbReference type="Proteomes" id="UP000198619">
    <property type="component" value="Unassembled WGS sequence"/>
</dbReference>
<evidence type="ECO:0000256" key="7">
    <source>
        <dbReference type="ARBA" id="ARBA00022692"/>
    </source>
</evidence>
<keyword evidence="13 14" id="KW-0472">Membrane</keyword>
<dbReference type="GO" id="GO:0005524">
    <property type="term" value="F:ATP binding"/>
    <property type="evidence" value="ECO:0007669"/>
    <property type="project" value="UniProtKB-KW"/>
</dbReference>
<keyword evidence="6" id="KW-0808">Transferase</keyword>
<dbReference type="PANTHER" id="PTHR45528:SF1">
    <property type="entry name" value="SENSOR HISTIDINE KINASE CPXA"/>
    <property type="match status" value="1"/>
</dbReference>
<dbReference type="PRINTS" id="PR00344">
    <property type="entry name" value="BCTRLSENSOR"/>
</dbReference>
<sequence length="410" mass="47296">MDYLKNLELKFTLRLLVVLGIISIVINLMFISISFNNLKKNYILTEGAILSKIEAISPESVKDVVPVITKEVSEEDVIRGEKILKEYGFNTNLDVRFIPSYYKVMKNISLSLVFIWIFLISITISIVVWGFKKIYKKMRALKKDIEDLLDGKVNIDIDETLEGDIGKLSFTFNDIRKRLKSNIESLNSEKVFLINLLSDISHQLKTPLSSLTLFNDILIEREEEITIEERSNFLNNSRIQLIKMDWLIKSLLKLAKIDAGAIIFNKKYQSLNKTIEKSIEVLYGKIIEKNINMIFNEESFYMNHDNEWLSEAFINIIKNSIDHVEFGGYIKISLESNSIFKRVIIEDNGCGIEKEEVKKIFARFYKNNKNKESVGIGLSLSESIIESHGGIIEVESVVNKYTKFIITFLK</sequence>
<gene>
    <name evidence="16" type="ORF">SAMN04488528_101183</name>
</gene>
<evidence type="ECO:0000256" key="3">
    <source>
        <dbReference type="ARBA" id="ARBA00012438"/>
    </source>
</evidence>
<protein>
    <recommendedName>
        <fullName evidence="3">histidine kinase</fullName>
        <ecNumber evidence="3">2.7.13.3</ecNumber>
    </recommendedName>
</protein>
<dbReference type="OrthoDB" id="9773956at2"/>
<evidence type="ECO:0000313" key="17">
    <source>
        <dbReference type="Proteomes" id="UP000198619"/>
    </source>
</evidence>
<keyword evidence="7 14" id="KW-0812">Transmembrane</keyword>
<dbReference type="InterPro" id="IPR003594">
    <property type="entry name" value="HATPase_dom"/>
</dbReference>
<evidence type="ECO:0000256" key="11">
    <source>
        <dbReference type="ARBA" id="ARBA00022989"/>
    </source>
</evidence>
<feature type="domain" description="Histidine kinase" evidence="15">
    <location>
        <begin position="199"/>
        <end position="410"/>
    </location>
</feature>
<comment type="subcellular location">
    <subcellularLocation>
        <location evidence="2">Cell membrane</location>
        <topology evidence="2">Multi-pass membrane protein</topology>
    </subcellularLocation>
</comment>
<evidence type="ECO:0000256" key="2">
    <source>
        <dbReference type="ARBA" id="ARBA00004651"/>
    </source>
</evidence>
<dbReference type="AlphaFoldDB" id="A0A1I0Y9H1"/>
<keyword evidence="5" id="KW-0597">Phosphoprotein</keyword>
<evidence type="ECO:0000256" key="9">
    <source>
        <dbReference type="ARBA" id="ARBA00022777"/>
    </source>
</evidence>
<reference evidence="16 17" key="1">
    <citation type="submission" date="2016-10" db="EMBL/GenBank/DDBJ databases">
        <authorList>
            <person name="de Groot N.N."/>
        </authorList>
    </citation>
    <scope>NUCLEOTIDE SEQUENCE [LARGE SCALE GENOMIC DNA]</scope>
    <source>
        <strain evidence="16 17">DSM 12271</strain>
    </source>
</reference>
<evidence type="ECO:0000256" key="5">
    <source>
        <dbReference type="ARBA" id="ARBA00022553"/>
    </source>
</evidence>
<evidence type="ECO:0000259" key="15">
    <source>
        <dbReference type="PROSITE" id="PS50109"/>
    </source>
</evidence>
<dbReference type="SMART" id="SM00388">
    <property type="entry name" value="HisKA"/>
    <property type="match status" value="1"/>
</dbReference>
<evidence type="ECO:0000256" key="12">
    <source>
        <dbReference type="ARBA" id="ARBA00023012"/>
    </source>
</evidence>
<comment type="catalytic activity">
    <reaction evidence="1">
        <text>ATP + protein L-histidine = ADP + protein N-phospho-L-histidine.</text>
        <dbReference type="EC" id="2.7.13.3"/>
    </reaction>
</comment>
<dbReference type="SMART" id="SM00387">
    <property type="entry name" value="HATPase_c"/>
    <property type="match status" value="1"/>
</dbReference>
<name>A0A1I0Y9H1_9CLOT</name>
<organism evidence="16 17">
    <name type="scientific">Clostridium frigidicarnis</name>
    <dbReference type="NCBI Taxonomy" id="84698"/>
    <lineage>
        <taxon>Bacteria</taxon>
        <taxon>Bacillati</taxon>
        <taxon>Bacillota</taxon>
        <taxon>Clostridia</taxon>
        <taxon>Eubacteriales</taxon>
        <taxon>Clostridiaceae</taxon>
        <taxon>Clostridium</taxon>
    </lineage>
</organism>
<evidence type="ECO:0000256" key="6">
    <source>
        <dbReference type="ARBA" id="ARBA00022679"/>
    </source>
</evidence>
<dbReference type="SUPFAM" id="SSF55874">
    <property type="entry name" value="ATPase domain of HSP90 chaperone/DNA topoisomerase II/histidine kinase"/>
    <property type="match status" value="1"/>
</dbReference>
<dbReference type="Gene3D" id="6.10.340.10">
    <property type="match status" value="1"/>
</dbReference>
<dbReference type="Gene3D" id="3.30.565.10">
    <property type="entry name" value="Histidine kinase-like ATPase, C-terminal domain"/>
    <property type="match status" value="1"/>
</dbReference>
<dbReference type="InterPro" id="IPR005467">
    <property type="entry name" value="His_kinase_dom"/>
</dbReference>
<evidence type="ECO:0000256" key="14">
    <source>
        <dbReference type="SAM" id="Phobius"/>
    </source>
</evidence>
<keyword evidence="4" id="KW-1003">Cell membrane</keyword>
<dbReference type="RefSeq" id="WP_090040721.1">
    <property type="nucleotide sequence ID" value="NZ_FOKI01000011.1"/>
</dbReference>
<dbReference type="STRING" id="84698.SAMN04488528_101183"/>
<dbReference type="GO" id="GO:0005886">
    <property type="term" value="C:plasma membrane"/>
    <property type="evidence" value="ECO:0007669"/>
    <property type="project" value="UniProtKB-SubCell"/>
</dbReference>
<dbReference type="InterPro" id="IPR036890">
    <property type="entry name" value="HATPase_C_sf"/>
</dbReference>
<evidence type="ECO:0000256" key="10">
    <source>
        <dbReference type="ARBA" id="ARBA00022840"/>
    </source>
</evidence>
<dbReference type="InterPro" id="IPR004358">
    <property type="entry name" value="Sig_transdc_His_kin-like_C"/>
</dbReference>
<dbReference type="InterPro" id="IPR036097">
    <property type="entry name" value="HisK_dim/P_sf"/>
</dbReference>
<dbReference type="CDD" id="cd00082">
    <property type="entry name" value="HisKA"/>
    <property type="match status" value="1"/>
</dbReference>
<keyword evidence="12" id="KW-0902">Two-component regulatory system</keyword>
<dbReference type="SUPFAM" id="SSF47384">
    <property type="entry name" value="Homodimeric domain of signal transducing histidine kinase"/>
    <property type="match status" value="1"/>
</dbReference>
<keyword evidence="10" id="KW-0067">ATP-binding</keyword>
<dbReference type="PANTHER" id="PTHR45528">
    <property type="entry name" value="SENSOR HISTIDINE KINASE CPXA"/>
    <property type="match status" value="1"/>
</dbReference>
<feature type="transmembrane region" description="Helical" evidence="14">
    <location>
        <begin position="12"/>
        <end position="35"/>
    </location>
</feature>
<dbReference type="Pfam" id="PF00512">
    <property type="entry name" value="HisKA"/>
    <property type="match status" value="1"/>
</dbReference>
<dbReference type="GO" id="GO:0000155">
    <property type="term" value="F:phosphorelay sensor kinase activity"/>
    <property type="evidence" value="ECO:0007669"/>
    <property type="project" value="InterPro"/>
</dbReference>
<keyword evidence="17" id="KW-1185">Reference proteome</keyword>
<dbReference type="InterPro" id="IPR050398">
    <property type="entry name" value="HssS/ArlS-like"/>
</dbReference>
<evidence type="ECO:0000313" key="16">
    <source>
        <dbReference type="EMBL" id="SFB09120.1"/>
    </source>
</evidence>
<dbReference type="EMBL" id="FOKI01000011">
    <property type="protein sequence ID" value="SFB09120.1"/>
    <property type="molecule type" value="Genomic_DNA"/>
</dbReference>
<evidence type="ECO:0000256" key="4">
    <source>
        <dbReference type="ARBA" id="ARBA00022475"/>
    </source>
</evidence>
<dbReference type="InterPro" id="IPR003661">
    <property type="entry name" value="HisK_dim/P_dom"/>
</dbReference>
<accession>A0A1I0Y9H1</accession>
<keyword evidence="11 14" id="KW-1133">Transmembrane helix</keyword>